<dbReference type="STRING" id="1150864.MILUP08_44257"/>
<dbReference type="RefSeq" id="WP_007461405.1">
    <property type="nucleotide sequence ID" value="NZ_HF570108.1"/>
</dbReference>
<evidence type="ECO:0000313" key="2">
    <source>
        <dbReference type="EMBL" id="CCH19382.1"/>
    </source>
</evidence>
<evidence type="ECO:0000313" key="3">
    <source>
        <dbReference type="Proteomes" id="UP000003448"/>
    </source>
</evidence>
<proteinExistence type="predicted"/>
<evidence type="ECO:0000256" key="1">
    <source>
        <dbReference type="SAM" id="MobiDB-lite"/>
    </source>
</evidence>
<protein>
    <submittedName>
        <fullName evidence="2">Uncharacterized protein</fullName>
    </submittedName>
</protein>
<gene>
    <name evidence="2" type="ORF">MILUP08_44257</name>
</gene>
<feature type="region of interest" description="Disordered" evidence="1">
    <location>
        <begin position="1"/>
        <end position="21"/>
    </location>
</feature>
<dbReference type="OrthoDB" id="3385386at2"/>
<name>I0L6D5_9ACTN</name>
<dbReference type="EMBL" id="CAIE01000035">
    <property type="protein sequence ID" value="CCH19382.1"/>
    <property type="molecule type" value="Genomic_DNA"/>
</dbReference>
<dbReference type="AlphaFoldDB" id="I0L6D5"/>
<sequence length="88" mass="9624">MTVRPVPGPGTRVSVRPAEWQPSPGIEGQTYHEIVIVSVHESHDPRFAWVYGHGPDCAWRSADCSRPFCFEVLVNVDVLAAAAAGERP</sequence>
<comment type="caution">
    <text evidence="2">The sequence shown here is derived from an EMBL/GenBank/DDBJ whole genome shotgun (WGS) entry which is preliminary data.</text>
</comment>
<organism evidence="2 3">
    <name type="scientific">Micromonospora lupini str. Lupac 08</name>
    <dbReference type="NCBI Taxonomy" id="1150864"/>
    <lineage>
        <taxon>Bacteria</taxon>
        <taxon>Bacillati</taxon>
        <taxon>Actinomycetota</taxon>
        <taxon>Actinomycetes</taxon>
        <taxon>Micromonosporales</taxon>
        <taxon>Micromonosporaceae</taxon>
        <taxon>Micromonospora</taxon>
    </lineage>
</organism>
<reference evidence="3" key="1">
    <citation type="journal article" date="2012" name="J. Bacteriol.">
        <title>Genome Sequence of Micromonospora lupini Lupac 08, Isolated from Root Nodules of Lupinus angustifolius.</title>
        <authorList>
            <person name="Alonso-Vega P."/>
            <person name="Normand P."/>
            <person name="Bacigalupe R."/>
            <person name="Pujic P."/>
            <person name="Lajus A."/>
            <person name="Vallenet D."/>
            <person name="Carro L."/>
            <person name="Coll P."/>
            <person name="Trujillo M.E."/>
        </authorList>
    </citation>
    <scope>NUCLEOTIDE SEQUENCE [LARGE SCALE GENOMIC DNA]</scope>
    <source>
        <strain evidence="3">Lupac 08</strain>
    </source>
</reference>
<accession>I0L6D5</accession>
<dbReference type="Proteomes" id="UP000003448">
    <property type="component" value="Unassembled WGS sequence"/>
</dbReference>
<keyword evidence="3" id="KW-1185">Reference proteome</keyword>